<dbReference type="Proteomes" id="UP000327011">
    <property type="component" value="Unassembled WGS sequence"/>
</dbReference>
<feature type="domain" description="Carrier" evidence="5">
    <location>
        <begin position="993"/>
        <end position="1068"/>
    </location>
</feature>
<dbReference type="FunFam" id="3.30.300.30:FF:000010">
    <property type="entry name" value="Enterobactin synthetase component F"/>
    <property type="match status" value="1"/>
</dbReference>
<evidence type="ECO:0000256" key="2">
    <source>
        <dbReference type="ARBA" id="ARBA00022450"/>
    </source>
</evidence>
<dbReference type="PROSITE" id="PS00012">
    <property type="entry name" value="PHOSPHOPANTETHEINE"/>
    <property type="match status" value="1"/>
</dbReference>
<accession>A0A5J5KC08</accession>
<evidence type="ECO:0000256" key="3">
    <source>
        <dbReference type="ARBA" id="ARBA00022553"/>
    </source>
</evidence>
<dbReference type="Pfam" id="PF07993">
    <property type="entry name" value="NAD_binding_4"/>
    <property type="match status" value="1"/>
</dbReference>
<keyword evidence="7" id="KW-1185">Reference proteome</keyword>
<dbReference type="CDD" id="cd05235">
    <property type="entry name" value="SDR_e1"/>
    <property type="match status" value="1"/>
</dbReference>
<protein>
    <submittedName>
        <fullName evidence="6">Amino acid adenylation domain-containing protein</fullName>
    </submittedName>
</protein>
<organism evidence="6 7">
    <name type="scientific">Microbispora cellulosiformans</name>
    <dbReference type="NCBI Taxonomy" id="2614688"/>
    <lineage>
        <taxon>Bacteria</taxon>
        <taxon>Bacillati</taxon>
        <taxon>Actinomycetota</taxon>
        <taxon>Actinomycetes</taxon>
        <taxon>Streptosporangiales</taxon>
        <taxon>Streptosporangiaceae</taxon>
        <taxon>Microbispora</taxon>
    </lineage>
</organism>
<dbReference type="FunFam" id="3.40.50.980:FF:000001">
    <property type="entry name" value="Non-ribosomal peptide synthetase"/>
    <property type="match status" value="1"/>
</dbReference>
<dbReference type="Gene3D" id="3.30.559.30">
    <property type="entry name" value="Nonribosomal peptide synthetase, condensation domain"/>
    <property type="match status" value="1"/>
</dbReference>
<evidence type="ECO:0000313" key="6">
    <source>
        <dbReference type="EMBL" id="KAA9381338.1"/>
    </source>
</evidence>
<dbReference type="GO" id="GO:0008610">
    <property type="term" value="P:lipid biosynthetic process"/>
    <property type="evidence" value="ECO:0007669"/>
    <property type="project" value="UniProtKB-ARBA"/>
</dbReference>
<dbReference type="Gene3D" id="3.40.50.720">
    <property type="entry name" value="NAD(P)-binding Rossmann-like Domain"/>
    <property type="match status" value="1"/>
</dbReference>
<dbReference type="PROSITE" id="PS50075">
    <property type="entry name" value="CARRIER"/>
    <property type="match status" value="1"/>
</dbReference>
<dbReference type="SMART" id="SM00823">
    <property type="entry name" value="PKS_PP"/>
    <property type="match status" value="1"/>
</dbReference>
<dbReference type="PROSITE" id="PS00455">
    <property type="entry name" value="AMP_BINDING"/>
    <property type="match status" value="1"/>
</dbReference>
<reference evidence="6 7" key="1">
    <citation type="submission" date="2019-09" db="EMBL/GenBank/DDBJ databases">
        <title>Screening of Novel Bioactive Compounds from Soil-Associated.</title>
        <authorList>
            <person name="Gong X."/>
        </authorList>
    </citation>
    <scope>NUCLEOTIDE SEQUENCE [LARGE SCALE GENOMIC DNA]</scope>
    <source>
        <strain evidence="6 7">Gxj-6</strain>
    </source>
</reference>
<dbReference type="InterPro" id="IPR020806">
    <property type="entry name" value="PKS_PP-bd"/>
</dbReference>
<sequence length="1490" mass="161912">MSQRPELESMTPEEKRALLAKLLDGSVETTPSTLLLEQRRLWLLHQLDSAKPWQVSAAVRLSGPIDAAAMQQALVAVVQRHEVLRATFREVNGQAIATTAAAVTLRLPVHDIDPADLDGELARVAAAETAARFDLGRGPLVRASLLRAAPDDHVFLLTAHQMVADRRSVRLIVDEVLSRYTALSGGAEALKTDTPTGTPADFRSLVDAQRAWSESDDAGEAVDYWRGGLAALSPLELPTDRPRPPLKTIHGDAVTVPVPASLADALTAWREDPGPTLLAAYAAVLSRYSQQHDLAIGVPAAGSWTASDGTAQDSTVGPLENIVPLRVELRTGDGLGALTGRVTAARAQALAHARLPFDRIVDAAQPQRDLSRTPLFQTTFAFEEDAEDRALPGAVARPLDLPVTWTPHDIDLFAVRRGDGLHLRAQYNTDLFDRGTVERFLGHVLVVLTEGLSRPDHPLADIPLLTPEEHERIVTGWNDTRTGRDRSLTLHALVERAAQAHPERTAVTGGGVEISYASLDGRADALAAELVARGAGPESRVGVVVDRSPHSVVALLGVLKAGAAYVPLDPSYPADRLTFIADDAGIGLLVGRAEALAALPVTLAGRARVSVPITDPEQAAGRTVVAAGPANLAYVIYTSGSTGRPKGVAVEHRQIAHATEARTACEGPGLPERYLVLAPLTFDAAGGGLYWTLTRGGTVVLPTETEVLDPRLLGRLIRNRQVTHVDGVPSQYALLLETDPEPRPSVRATVVAGEALPPSLVAEHFRHSPDAALFNEYGPTEATVWASVHPVSPADADAPRVPIGRPIPDGRIHLLDRRLHPVPPGVPGELYIGGEGTARGYVNRPAMTAERFLPDPFTPGGRLYRTGDLARYRPDGTIEFLGRADTQVKIRGFRVEPAEVENVVLRHPLVSEAVVTVREDQPGMPRLVAYVVPVSGRILTQETLVNHVLGQVPDYMVPSAFVTLERMPLTRHGKIDLAALPTPQEVAAGDFVEPRTTLEAEIAETFASVLGLPRLSVTADFFSLGGNSLLVARLAAQLSRQHTIELPIDDIFRVPTVEGIARVVELQQRERSAQDNAALYLQQLADLQADVTLDPAVRPDGLPRARWFEPEHVLVTGATGYLGAFVAIELIERTDAIVHCLVRGQSRDEAWDRLEEVLRKYRAWDESYRSRLRVVTGDLAKPALGLSKEAYDELAGSLDSIYHSGAIVNFTYPYEAMKAANVLGTEELLRLATTDRLKAFHLISSVDVFMGTGAERPFTEQDLTDRPTKIPTGYPRTKWVSERIVTLARDRGVPVTVQRPWMITGHTQTGASHETDYLYVYLKGFLDLGVLPLYNDVINAVPVDYTAKAIVYTSLQEKNLGRNFNITNREPTTMQQCYEWLRSFGYALNVVEEEEARRQALAVDEDHILYPLTPILRVASMRHAALDPDLQQRVDPMDECRVLTAALDGSGIECPPVNEEWAHSCFRFLVENGYLPAPDEVAARAAAAAA</sequence>
<dbReference type="Gene3D" id="3.30.300.30">
    <property type="match status" value="1"/>
</dbReference>
<dbReference type="InterPro" id="IPR013120">
    <property type="entry name" value="FAR_NAD-bd"/>
</dbReference>
<dbReference type="Pfam" id="PF00501">
    <property type="entry name" value="AMP-binding"/>
    <property type="match status" value="1"/>
</dbReference>
<dbReference type="FunFam" id="2.30.38.10:FF:000001">
    <property type="entry name" value="Non-ribosomal peptide synthetase PvdI"/>
    <property type="match status" value="1"/>
</dbReference>
<dbReference type="GO" id="GO:0031177">
    <property type="term" value="F:phosphopantetheine binding"/>
    <property type="evidence" value="ECO:0007669"/>
    <property type="project" value="InterPro"/>
</dbReference>
<dbReference type="SUPFAM" id="SSF51735">
    <property type="entry name" value="NAD(P)-binding Rossmann-fold domains"/>
    <property type="match status" value="1"/>
</dbReference>
<dbReference type="EMBL" id="VYTZ01000001">
    <property type="protein sequence ID" value="KAA9381338.1"/>
    <property type="molecule type" value="Genomic_DNA"/>
</dbReference>
<dbReference type="SUPFAM" id="SSF47336">
    <property type="entry name" value="ACP-like"/>
    <property type="match status" value="1"/>
</dbReference>
<dbReference type="InterPro" id="IPR010080">
    <property type="entry name" value="Thioester_reductase-like_dom"/>
</dbReference>
<name>A0A5J5KC08_9ACTN</name>
<dbReference type="Gene3D" id="1.10.1200.10">
    <property type="entry name" value="ACP-like"/>
    <property type="match status" value="1"/>
</dbReference>
<dbReference type="FunFam" id="3.40.50.12780:FF:000012">
    <property type="entry name" value="Non-ribosomal peptide synthetase"/>
    <property type="match status" value="1"/>
</dbReference>
<dbReference type="Pfam" id="PF13193">
    <property type="entry name" value="AMP-binding_C"/>
    <property type="match status" value="1"/>
</dbReference>
<dbReference type="InterPro" id="IPR045851">
    <property type="entry name" value="AMP-bd_C_sf"/>
</dbReference>
<dbReference type="PANTHER" id="PTHR45527">
    <property type="entry name" value="NONRIBOSOMAL PEPTIDE SYNTHETASE"/>
    <property type="match status" value="1"/>
</dbReference>
<dbReference type="InterPro" id="IPR023213">
    <property type="entry name" value="CAT-like_dom_sf"/>
</dbReference>
<dbReference type="InterPro" id="IPR009081">
    <property type="entry name" value="PP-bd_ACP"/>
</dbReference>
<evidence type="ECO:0000256" key="4">
    <source>
        <dbReference type="ARBA" id="ARBA00022598"/>
    </source>
</evidence>
<dbReference type="InterPro" id="IPR000873">
    <property type="entry name" value="AMP-dep_synth/lig_dom"/>
</dbReference>
<dbReference type="Pfam" id="PF00550">
    <property type="entry name" value="PP-binding"/>
    <property type="match status" value="1"/>
</dbReference>
<dbReference type="GO" id="GO:0044550">
    <property type="term" value="P:secondary metabolite biosynthetic process"/>
    <property type="evidence" value="ECO:0007669"/>
    <property type="project" value="UniProtKB-ARBA"/>
</dbReference>
<gene>
    <name evidence="6" type="ORF">F5972_00310</name>
</gene>
<dbReference type="InterPro" id="IPR020845">
    <property type="entry name" value="AMP-binding_CS"/>
</dbReference>
<evidence type="ECO:0000313" key="7">
    <source>
        <dbReference type="Proteomes" id="UP000327011"/>
    </source>
</evidence>
<dbReference type="InterPro" id="IPR010071">
    <property type="entry name" value="AA_adenyl_dom"/>
</dbReference>
<keyword evidence="4" id="KW-0436">Ligase</keyword>
<dbReference type="InterPro" id="IPR025110">
    <property type="entry name" value="AMP-bd_C"/>
</dbReference>
<dbReference type="Pfam" id="PF00668">
    <property type="entry name" value="Condensation"/>
    <property type="match status" value="1"/>
</dbReference>
<proteinExistence type="predicted"/>
<dbReference type="PANTHER" id="PTHR45527:SF1">
    <property type="entry name" value="FATTY ACID SYNTHASE"/>
    <property type="match status" value="1"/>
</dbReference>
<dbReference type="Gene3D" id="3.30.559.10">
    <property type="entry name" value="Chloramphenicol acetyltransferase-like domain"/>
    <property type="match status" value="1"/>
</dbReference>
<dbReference type="NCBIfam" id="TIGR01746">
    <property type="entry name" value="Thioester-redct"/>
    <property type="match status" value="1"/>
</dbReference>
<dbReference type="InterPro" id="IPR001242">
    <property type="entry name" value="Condensation_dom"/>
</dbReference>
<dbReference type="InterPro" id="IPR036291">
    <property type="entry name" value="NAD(P)-bd_dom_sf"/>
</dbReference>
<dbReference type="PIRSF" id="PIRSF001617">
    <property type="entry name" value="Alpha-AR"/>
    <property type="match status" value="1"/>
</dbReference>
<dbReference type="InterPro" id="IPR006162">
    <property type="entry name" value="Ppantetheine_attach_site"/>
</dbReference>
<keyword evidence="2" id="KW-0596">Phosphopantetheine</keyword>
<comment type="cofactor">
    <cofactor evidence="1">
        <name>pantetheine 4'-phosphate</name>
        <dbReference type="ChEBI" id="CHEBI:47942"/>
    </cofactor>
</comment>
<dbReference type="CDD" id="cd05930">
    <property type="entry name" value="A_NRPS"/>
    <property type="match status" value="1"/>
</dbReference>
<keyword evidence="3" id="KW-0597">Phosphoprotein</keyword>
<dbReference type="InterPro" id="IPR036736">
    <property type="entry name" value="ACP-like_sf"/>
</dbReference>
<dbReference type="Gene3D" id="2.30.38.10">
    <property type="entry name" value="Luciferase, Domain 3"/>
    <property type="match status" value="1"/>
</dbReference>
<dbReference type="GO" id="GO:0005737">
    <property type="term" value="C:cytoplasm"/>
    <property type="evidence" value="ECO:0007669"/>
    <property type="project" value="TreeGrafter"/>
</dbReference>
<dbReference type="Gene3D" id="3.40.50.980">
    <property type="match status" value="2"/>
</dbReference>
<dbReference type="GO" id="GO:0043041">
    <property type="term" value="P:amino acid activation for nonribosomal peptide biosynthetic process"/>
    <property type="evidence" value="ECO:0007669"/>
    <property type="project" value="TreeGrafter"/>
</dbReference>
<evidence type="ECO:0000256" key="1">
    <source>
        <dbReference type="ARBA" id="ARBA00001957"/>
    </source>
</evidence>
<dbReference type="GO" id="GO:0016874">
    <property type="term" value="F:ligase activity"/>
    <property type="evidence" value="ECO:0007669"/>
    <property type="project" value="UniProtKB-KW"/>
</dbReference>
<evidence type="ECO:0000259" key="5">
    <source>
        <dbReference type="PROSITE" id="PS50075"/>
    </source>
</evidence>
<dbReference type="NCBIfam" id="TIGR01733">
    <property type="entry name" value="AA-adenyl-dom"/>
    <property type="match status" value="1"/>
</dbReference>
<dbReference type="RefSeq" id="WP_150929926.1">
    <property type="nucleotide sequence ID" value="NZ_VYTZ01000001.1"/>
</dbReference>
<dbReference type="SUPFAM" id="SSF56801">
    <property type="entry name" value="Acetyl-CoA synthetase-like"/>
    <property type="match status" value="1"/>
</dbReference>
<dbReference type="CDD" id="cd19531">
    <property type="entry name" value="LCL_NRPS-like"/>
    <property type="match status" value="1"/>
</dbReference>
<comment type="caution">
    <text evidence="6">The sequence shown here is derived from an EMBL/GenBank/DDBJ whole genome shotgun (WGS) entry which is preliminary data.</text>
</comment>
<dbReference type="SUPFAM" id="SSF52777">
    <property type="entry name" value="CoA-dependent acyltransferases"/>
    <property type="match status" value="2"/>
</dbReference>